<feature type="domain" description="DUF5681" evidence="2">
    <location>
        <begin position="28"/>
        <end position="99"/>
    </location>
</feature>
<proteinExistence type="predicted"/>
<feature type="region of interest" description="Disordered" evidence="1">
    <location>
        <begin position="126"/>
        <end position="148"/>
    </location>
</feature>
<evidence type="ECO:0000256" key="1">
    <source>
        <dbReference type="SAM" id="MobiDB-lite"/>
    </source>
</evidence>
<gene>
    <name evidence="3" type="ORF">HNQ97_006635</name>
</gene>
<comment type="caution">
    <text evidence="3">The sequence shown here is derived from an EMBL/GenBank/DDBJ whole genome shotgun (WGS) entry which is preliminary data.</text>
</comment>
<feature type="compositionally biased region" description="Polar residues" evidence="1">
    <location>
        <begin position="1"/>
        <end position="10"/>
    </location>
</feature>
<dbReference type="RefSeq" id="WP_182576199.1">
    <property type="nucleotide sequence ID" value="NZ_JACJHY010000071.1"/>
</dbReference>
<dbReference type="InterPro" id="IPR043736">
    <property type="entry name" value="DUF5681"/>
</dbReference>
<organism evidence="3 4">
    <name type="scientific">Aminobacter ciceronei</name>
    <dbReference type="NCBI Taxonomy" id="150723"/>
    <lineage>
        <taxon>Bacteria</taxon>
        <taxon>Pseudomonadati</taxon>
        <taxon>Pseudomonadota</taxon>
        <taxon>Alphaproteobacteria</taxon>
        <taxon>Hyphomicrobiales</taxon>
        <taxon>Phyllobacteriaceae</taxon>
        <taxon>Aminobacter</taxon>
    </lineage>
</organism>
<dbReference type="Proteomes" id="UP000587524">
    <property type="component" value="Unassembled WGS sequence"/>
</dbReference>
<evidence type="ECO:0000313" key="3">
    <source>
        <dbReference type="EMBL" id="MBA9024595.1"/>
    </source>
</evidence>
<reference evidence="3 4" key="1">
    <citation type="submission" date="2020-08" db="EMBL/GenBank/DDBJ databases">
        <title>Genomic Encyclopedia of Type Strains, Phase IV (KMG-IV): sequencing the most valuable type-strain genomes for metagenomic binning, comparative biology and taxonomic classification.</title>
        <authorList>
            <person name="Goeker M."/>
        </authorList>
    </citation>
    <scope>NUCLEOTIDE SEQUENCE [LARGE SCALE GENOMIC DNA]</scope>
    <source>
        <strain evidence="3 4">DSM 17455</strain>
    </source>
</reference>
<dbReference type="Pfam" id="PF18932">
    <property type="entry name" value="DUF5681"/>
    <property type="match status" value="1"/>
</dbReference>
<evidence type="ECO:0000313" key="4">
    <source>
        <dbReference type="Proteomes" id="UP000587524"/>
    </source>
</evidence>
<name>A0ABR6CHV0_9HYPH</name>
<sequence length="148" mass="16125">MPTASSQSARIGNVASKTYDVGYGKPPKATRFKPGKSGNPKGRPKESLSLKTILQRELKQMIEIRDGDGTRRITKREALVKTLMVKAIKGDLSTVKALIVIAGEDTEPENNTVDEQALSPADQAQLRHLLGDTALDMSIGPQSRKRKD</sequence>
<dbReference type="EMBL" id="JACJHZ010000071">
    <property type="protein sequence ID" value="MBA9024595.1"/>
    <property type="molecule type" value="Genomic_DNA"/>
</dbReference>
<feature type="region of interest" description="Disordered" evidence="1">
    <location>
        <begin position="1"/>
        <end position="47"/>
    </location>
</feature>
<evidence type="ECO:0000259" key="2">
    <source>
        <dbReference type="Pfam" id="PF18932"/>
    </source>
</evidence>
<protein>
    <recommendedName>
        <fullName evidence="2">DUF5681 domain-containing protein</fullName>
    </recommendedName>
</protein>
<keyword evidence="4" id="KW-1185">Reference proteome</keyword>
<accession>A0ABR6CHV0</accession>